<sequence>MRNIIYGINLTADGCCDHTKGNGTADIHEYFTDLMRDVDLIVYGRITYQLMVPYWPDVAKSQSGTKTENEFAQTFNAIDKIVFSKSLHSVEGNTRIIRDNLAEEVLKLKQQPGKKISIGGVSLPSQLVALGLVDEFYIVVHPVIVGQGRRLFDDINLVERLNLKLVESKVLKSGSVALHYIKE</sequence>
<dbReference type="Pfam" id="PF01872">
    <property type="entry name" value="RibD_C"/>
    <property type="match status" value="1"/>
</dbReference>
<dbReference type="InterPro" id="IPR002734">
    <property type="entry name" value="RibDG_C"/>
</dbReference>
<name>A0A1W2F9E2_9SPHI</name>
<dbReference type="EMBL" id="FWYB01000027">
    <property type="protein sequence ID" value="SMD18531.1"/>
    <property type="molecule type" value="Genomic_DNA"/>
</dbReference>
<protein>
    <submittedName>
        <fullName evidence="2">Dihydrofolate reductase</fullName>
    </submittedName>
</protein>
<accession>A0A1W2F9E2</accession>
<dbReference type="GO" id="GO:0009231">
    <property type="term" value="P:riboflavin biosynthetic process"/>
    <property type="evidence" value="ECO:0007669"/>
    <property type="project" value="InterPro"/>
</dbReference>
<dbReference type="InterPro" id="IPR024072">
    <property type="entry name" value="DHFR-like_dom_sf"/>
</dbReference>
<dbReference type="PANTHER" id="PTHR38011">
    <property type="entry name" value="DIHYDROFOLATE REDUCTASE FAMILY PROTEIN (AFU_ORTHOLOGUE AFUA_8G06820)"/>
    <property type="match status" value="1"/>
</dbReference>
<dbReference type="InterPro" id="IPR050765">
    <property type="entry name" value="Riboflavin_Biosynth_HTPR"/>
</dbReference>
<dbReference type="OrthoDB" id="195113at2"/>
<evidence type="ECO:0000313" key="3">
    <source>
        <dbReference type="Proteomes" id="UP000192678"/>
    </source>
</evidence>
<dbReference type="PANTHER" id="PTHR38011:SF11">
    <property type="entry name" value="2,5-DIAMINO-6-RIBOSYLAMINO-4(3H)-PYRIMIDINONE 5'-PHOSPHATE REDUCTASE"/>
    <property type="match status" value="1"/>
</dbReference>
<dbReference type="GO" id="GO:0008703">
    <property type="term" value="F:5-amino-6-(5-phosphoribosylamino)uracil reductase activity"/>
    <property type="evidence" value="ECO:0007669"/>
    <property type="project" value="InterPro"/>
</dbReference>
<dbReference type="Proteomes" id="UP000192678">
    <property type="component" value="Unassembled WGS sequence"/>
</dbReference>
<proteinExistence type="predicted"/>
<gene>
    <name evidence="2" type="ORF">SAMN04488101_12711</name>
</gene>
<feature type="domain" description="Bacterial bifunctional deaminase-reductase C-terminal" evidence="1">
    <location>
        <begin position="4"/>
        <end position="174"/>
    </location>
</feature>
<dbReference type="RefSeq" id="WP_084292576.1">
    <property type="nucleotide sequence ID" value="NZ_FWYB01000027.1"/>
</dbReference>
<evidence type="ECO:0000313" key="2">
    <source>
        <dbReference type="EMBL" id="SMD18531.1"/>
    </source>
</evidence>
<keyword evidence="3" id="KW-1185">Reference proteome</keyword>
<dbReference type="STRING" id="475255.SAMN04488101_12711"/>
<organism evidence="2 3">
    <name type="scientific">Pedobacter nyackensis</name>
    <dbReference type="NCBI Taxonomy" id="475255"/>
    <lineage>
        <taxon>Bacteria</taxon>
        <taxon>Pseudomonadati</taxon>
        <taxon>Bacteroidota</taxon>
        <taxon>Sphingobacteriia</taxon>
        <taxon>Sphingobacteriales</taxon>
        <taxon>Sphingobacteriaceae</taxon>
        <taxon>Pedobacter</taxon>
    </lineage>
</organism>
<dbReference type="AlphaFoldDB" id="A0A1W2F9E2"/>
<reference evidence="2 3" key="1">
    <citation type="submission" date="2017-04" db="EMBL/GenBank/DDBJ databases">
        <authorList>
            <person name="Afonso C.L."/>
            <person name="Miller P.J."/>
            <person name="Scott M.A."/>
            <person name="Spackman E."/>
            <person name="Goraichik I."/>
            <person name="Dimitrov K.M."/>
            <person name="Suarez D.L."/>
            <person name="Swayne D.E."/>
        </authorList>
    </citation>
    <scope>NUCLEOTIDE SEQUENCE [LARGE SCALE GENOMIC DNA]</scope>
    <source>
        <strain evidence="2 3">DSM 19625</strain>
    </source>
</reference>
<dbReference type="SUPFAM" id="SSF53597">
    <property type="entry name" value="Dihydrofolate reductase-like"/>
    <property type="match status" value="1"/>
</dbReference>
<dbReference type="Gene3D" id="3.40.430.10">
    <property type="entry name" value="Dihydrofolate Reductase, subunit A"/>
    <property type="match status" value="1"/>
</dbReference>
<evidence type="ECO:0000259" key="1">
    <source>
        <dbReference type="Pfam" id="PF01872"/>
    </source>
</evidence>